<evidence type="ECO:0000256" key="1">
    <source>
        <dbReference type="SAM" id="MobiDB-lite"/>
    </source>
</evidence>
<feature type="compositionally biased region" description="Basic and acidic residues" evidence="1">
    <location>
        <begin position="45"/>
        <end position="65"/>
    </location>
</feature>
<dbReference type="Proteomes" id="UP000217446">
    <property type="component" value="Unassembled WGS sequence"/>
</dbReference>
<dbReference type="RefSeq" id="WP_067381929.1">
    <property type="nucleotide sequence ID" value="NZ_BDQI01000026.1"/>
</dbReference>
<proteinExistence type="predicted"/>
<feature type="region of interest" description="Disordered" evidence="1">
    <location>
        <begin position="45"/>
        <end position="79"/>
    </location>
</feature>
<accession>A0A250VQE7</accession>
<reference evidence="3" key="1">
    <citation type="submission" date="2017-05" db="EMBL/GenBank/DDBJ databases">
        <title>Streptomyces olivochromogenes NBRC 3561 whole genome shotgun sequence.</title>
        <authorList>
            <person name="Dohra H."/>
            <person name="Kodani S."/>
        </authorList>
    </citation>
    <scope>NUCLEOTIDE SEQUENCE [LARGE SCALE GENOMIC DNA]</scope>
    <source>
        <strain evidence="3">NBRC 3561</strain>
    </source>
</reference>
<name>A0A250VQE7_STROL</name>
<dbReference type="EMBL" id="BDQI01000026">
    <property type="protein sequence ID" value="GAX56453.1"/>
    <property type="molecule type" value="Genomic_DNA"/>
</dbReference>
<dbReference type="AlphaFoldDB" id="A0A250VQE7"/>
<protein>
    <submittedName>
        <fullName evidence="2">Uncharacterized protein</fullName>
    </submittedName>
</protein>
<evidence type="ECO:0000313" key="2">
    <source>
        <dbReference type="EMBL" id="GAX56453.1"/>
    </source>
</evidence>
<sequence length="79" mass="8816">MSENTEDVVRHAESAARSLAQFVTDLQYRGTGIEYPVEASRIYRDLTPRRRRDGGRPHSAQDLRGRPPGSGPPDDRLPG</sequence>
<evidence type="ECO:0000313" key="3">
    <source>
        <dbReference type="Proteomes" id="UP000217446"/>
    </source>
</evidence>
<keyword evidence="3" id="KW-1185">Reference proteome</keyword>
<comment type="caution">
    <text evidence="2">The sequence shown here is derived from an EMBL/GenBank/DDBJ whole genome shotgun (WGS) entry which is preliminary data.</text>
</comment>
<gene>
    <name evidence="2" type="ORF">SO3561_08021</name>
</gene>
<organism evidence="2 3">
    <name type="scientific">Streptomyces olivochromogenes</name>
    <dbReference type="NCBI Taxonomy" id="1963"/>
    <lineage>
        <taxon>Bacteria</taxon>
        <taxon>Bacillati</taxon>
        <taxon>Actinomycetota</taxon>
        <taxon>Actinomycetes</taxon>
        <taxon>Kitasatosporales</taxon>
        <taxon>Streptomycetaceae</taxon>
        <taxon>Streptomyces</taxon>
    </lineage>
</organism>